<protein>
    <submittedName>
        <fullName evidence="10">DNA-binding response regulator</fullName>
    </submittedName>
</protein>
<dbReference type="CDD" id="cd00383">
    <property type="entry name" value="trans_reg_C"/>
    <property type="match status" value="1"/>
</dbReference>
<dbReference type="GO" id="GO:0032993">
    <property type="term" value="C:protein-DNA complex"/>
    <property type="evidence" value="ECO:0007669"/>
    <property type="project" value="TreeGrafter"/>
</dbReference>
<dbReference type="InterPro" id="IPR001867">
    <property type="entry name" value="OmpR/PhoB-type_DNA-bd"/>
</dbReference>
<proteinExistence type="predicted"/>
<dbReference type="GO" id="GO:0006355">
    <property type="term" value="P:regulation of DNA-templated transcription"/>
    <property type="evidence" value="ECO:0007669"/>
    <property type="project" value="InterPro"/>
</dbReference>
<dbReference type="Gene3D" id="1.10.10.10">
    <property type="entry name" value="Winged helix-like DNA-binding domain superfamily/Winged helix DNA-binding domain"/>
    <property type="match status" value="1"/>
</dbReference>
<dbReference type="PROSITE" id="PS50110">
    <property type="entry name" value="RESPONSE_REGULATORY"/>
    <property type="match status" value="1"/>
</dbReference>
<dbReference type="InterPro" id="IPR001789">
    <property type="entry name" value="Sig_transdc_resp-reg_receiver"/>
</dbReference>
<keyword evidence="5" id="KW-0804">Transcription</keyword>
<evidence type="ECO:0000313" key="10">
    <source>
        <dbReference type="EMBL" id="PKH47824.1"/>
    </source>
</evidence>
<dbReference type="Gene3D" id="6.10.250.690">
    <property type="match status" value="1"/>
</dbReference>
<evidence type="ECO:0000256" key="3">
    <source>
        <dbReference type="ARBA" id="ARBA00023015"/>
    </source>
</evidence>
<evidence type="ECO:0000256" key="7">
    <source>
        <dbReference type="PROSITE-ProRule" id="PRU01091"/>
    </source>
</evidence>
<feature type="DNA-binding region" description="OmpR/PhoB-type" evidence="7">
    <location>
        <begin position="126"/>
        <end position="225"/>
    </location>
</feature>
<name>A0A2J1E065_9CHLR</name>
<dbReference type="EMBL" id="PHFD01000073">
    <property type="protein sequence ID" value="PKH47824.1"/>
    <property type="molecule type" value="Genomic_DNA"/>
</dbReference>
<dbReference type="Proteomes" id="UP000233649">
    <property type="component" value="Unassembled WGS sequence"/>
</dbReference>
<organism evidence="10 11">
    <name type="scientific">Dehalococcoides mccartyi</name>
    <dbReference type="NCBI Taxonomy" id="61435"/>
    <lineage>
        <taxon>Bacteria</taxon>
        <taxon>Bacillati</taxon>
        <taxon>Chloroflexota</taxon>
        <taxon>Dehalococcoidia</taxon>
        <taxon>Dehalococcoidales</taxon>
        <taxon>Dehalococcoidaceae</taxon>
        <taxon>Dehalococcoides</taxon>
    </lineage>
</organism>
<dbReference type="PANTHER" id="PTHR48111">
    <property type="entry name" value="REGULATOR OF RPOS"/>
    <property type="match status" value="1"/>
</dbReference>
<dbReference type="GO" id="GO:0000156">
    <property type="term" value="F:phosphorelay response regulator activity"/>
    <property type="evidence" value="ECO:0007669"/>
    <property type="project" value="TreeGrafter"/>
</dbReference>
<keyword evidence="1 6" id="KW-0597">Phosphoprotein</keyword>
<dbReference type="Pfam" id="PF00486">
    <property type="entry name" value="Trans_reg_C"/>
    <property type="match status" value="1"/>
</dbReference>
<dbReference type="GO" id="GO:0005829">
    <property type="term" value="C:cytosol"/>
    <property type="evidence" value="ECO:0007669"/>
    <property type="project" value="TreeGrafter"/>
</dbReference>
<dbReference type="PANTHER" id="PTHR48111:SF1">
    <property type="entry name" value="TWO-COMPONENT RESPONSE REGULATOR ORR33"/>
    <property type="match status" value="1"/>
</dbReference>
<dbReference type="InterPro" id="IPR016032">
    <property type="entry name" value="Sig_transdc_resp-reg_C-effctor"/>
</dbReference>
<keyword evidence="2" id="KW-0902">Two-component regulatory system</keyword>
<dbReference type="PROSITE" id="PS51755">
    <property type="entry name" value="OMPR_PHOB"/>
    <property type="match status" value="1"/>
</dbReference>
<dbReference type="SUPFAM" id="SSF46894">
    <property type="entry name" value="C-terminal effector domain of the bipartite response regulators"/>
    <property type="match status" value="1"/>
</dbReference>
<comment type="caution">
    <text evidence="10">The sequence shown here is derived from an EMBL/GenBank/DDBJ whole genome shotgun (WGS) entry which is preliminary data.</text>
</comment>
<evidence type="ECO:0000256" key="6">
    <source>
        <dbReference type="PROSITE-ProRule" id="PRU00169"/>
    </source>
</evidence>
<dbReference type="SMART" id="SM00862">
    <property type="entry name" value="Trans_reg_C"/>
    <property type="match status" value="1"/>
</dbReference>
<evidence type="ECO:0000256" key="2">
    <source>
        <dbReference type="ARBA" id="ARBA00023012"/>
    </source>
</evidence>
<dbReference type="Pfam" id="PF00072">
    <property type="entry name" value="Response_reg"/>
    <property type="match status" value="1"/>
</dbReference>
<dbReference type="SUPFAM" id="SSF52172">
    <property type="entry name" value="CheY-like"/>
    <property type="match status" value="1"/>
</dbReference>
<evidence type="ECO:0000259" key="8">
    <source>
        <dbReference type="PROSITE" id="PS50110"/>
    </source>
</evidence>
<feature type="domain" description="OmpR/PhoB-type" evidence="9">
    <location>
        <begin position="126"/>
        <end position="225"/>
    </location>
</feature>
<dbReference type="RefSeq" id="WP_303677499.1">
    <property type="nucleotide sequence ID" value="NZ_LZFK01000007.1"/>
</dbReference>
<dbReference type="InterPro" id="IPR039420">
    <property type="entry name" value="WalR-like"/>
</dbReference>
<dbReference type="AlphaFoldDB" id="A0A2J1E065"/>
<keyword evidence="4 7" id="KW-0238">DNA-binding</keyword>
<dbReference type="SMART" id="SM00448">
    <property type="entry name" value="REC"/>
    <property type="match status" value="1"/>
</dbReference>
<dbReference type="InterPro" id="IPR011006">
    <property type="entry name" value="CheY-like_superfamily"/>
</dbReference>
<feature type="modified residue" description="4-aspartylphosphate" evidence="6">
    <location>
        <position position="53"/>
    </location>
</feature>
<evidence type="ECO:0000259" key="9">
    <source>
        <dbReference type="PROSITE" id="PS51755"/>
    </source>
</evidence>
<feature type="domain" description="Response regulatory" evidence="8">
    <location>
        <begin position="2"/>
        <end position="117"/>
    </location>
</feature>
<evidence type="ECO:0000256" key="1">
    <source>
        <dbReference type="ARBA" id="ARBA00022553"/>
    </source>
</evidence>
<dbReference type="Gene3D" id="3.40.50.2300">
    <property type="match status" value="1"/>
</dbReference>
<evidence type="ECO:0000256" key="5">
    <source>
        <dbReference type="ARBA" id="ARBA00023163"/>
    </source>
</evidence>
<gene>
    <name evidence="10" type="ORF">CVH13_00216</name>
</gene>
<keyword evidence="3" id="KW-0805">Transcription regulation</keyword>
<sequence length="226" mass="25969">MKIIVIEDDKNIASMITLTLRIRWPEAEIENSYLGRDGISAIETQNPDLVILDLGLPDMNGFDVIREIRQFSNVSIIILTVHREDDDIIAGLELGADDYIIKPFKQLEFLSRIKAVMRRREINAIEVDIKQGKYKLDSQKRIFFVDDKIITLTHIENIIMRLILQAQGKIVTNSALTNALWGYDYPGSLESLRVCIYRLRNKIEKDPKNPAIIKTRTGYGYFLGDD</sequence>
<evidence type="ECO:0000256" key="4">
    <source>
        <dbReference type="ARBA" id="ARBA00023125"/>
    </source>
</evidence>
<evidence type="ECO:0000313" key="11">
    <source>
        <dbReference type="Proteomes" id="UP000233649"/>
    </source>
</evidence>
<accession>A0A2J1E065</accession>
<reference evidence="10 11" key="1">
    <citation type="journal article" date="2017" name="FEMS Microbiol. Ecol.">
        <title>Reconstructed genomes of novel Dehalococcoides mccartyi strains from 1,2,3,4-tetrachlorodibenzo-p-dioxin-dechlorinating enrichment cultures reveal divergent reductive dehalogenase gene profiles.</title>
        <authorList>
            <person name="Dam H.T."/>
            <person name="Vollmers J."/>
            <person name="Kaster A.K."/>
            <person name="Haggblom M.M."/>
        </authorList>
    </citation>
    <scope>NUCLEOTIDE SEQUENCE [LARGE SCALE GENOMIC DNA]</scope>
    <source>
        <strain evidence="10 11">H1-3-2.001</strain>
    </source>
</reference>
<dbReference type="InterPro" id="IPR036388">
    <property type="entry name" value="WH-like_DNA-bd_sf"/>
</dbReference>
<dbReference type="GO" id="GO:0000976">
    <property type="term" value="F:transcription cis-regulatory region binding"/>
    <property type="evidence" value="ECO:0007669"/>
    <property type="project" value="TreeGrafter"/>
</dbReference>